<dbReference type="OrthoDB" id="894042at2"/>
<keyword evidence="2" id="KW-1185">Reference proteome</keyword>
<dbReference type="RefSeq" id="WP_147169356.1">
    <property type="nucleotide sequence ID" value="NZ_VOOR01000067.1"/>
</dbReference>
<evidence type="ECO:0000313" key="1">
    <source>
        <dbReference type="EMBL" id="TXB61307.1"/>
    </source>
</evidence>
<dbReference type="EMBL" id="VOOR01000067">
    <property type="protein sequence ID" value="TXB61307.1"/>
    <property type="molecule type" value="Genomic_DNA"/>
</dbReference>
<reference evidence="1 2" key="1">
    <citation type="submission" date="2019-08" db="EMBL/GenBank/DDBJ databases">
        <title>Genome of Phaeodactylibacter luteus.</title>
        <authorList>
            <person name="Bowman J.P."/>
        </authorList>
    </citation>
    <scope>NUCLEOTIDE SEQUENCE [LARGE SCALE GENOMIC DNA]</scope>
    <source>
        <strain evidence="1 2">KCTC 42180</strain>
    </source>
</reference>
<protein>
    <submittedName>
        <fullName evidence="1">Uncharacterized protein</fullName>
    </submittedName>
</protein>
<dbReference type="Proteomes" id="UP000321580">
    <property type="component" value="Unassembled WGS sequence"/>
</dbReference>
<dbReference type="AlphaFoldDB" id="A0A5C6RG86"/>
<sequence>MKATAQILALYFLLGSILPGADFGQLSKVPQAIEHYQLHQQLASEAGEDISLGCFIVEHFWSPVNHDHGDGGRSHQDLPLKHIHSFDHIAIQYFCPFVKTLQTPVVKLTIIAFECASCPEIGSIFRPPIFS</sequence>
<gene>
    <name evidence="1" type="ORF">FRY97_19795</name>
</gene>
<accession>A0A5C6RG86</accession>
<proteinExistence type="predicted"/>
<evidence type="ECO:0000313" key="2">
    <source>
        <dbReference type="Proteomes" id="UP000321580"/>
    </source>
</evidence>
<organism evidence="1 2">
    <name type="scientific">Phaeodactylibacter luteus</name>
    <dbReference type="NCBI Taxonomy" id="1564516"/>
    <lineage>
        <taxon>Bacteria</taxon>
        <taxon>Pseudomonadati</taxon>
        <taxon>Bacteroidota</taxon>
        <taxon>Saprospiria</taxon>
        <taxon>Saprospirales</taxon>
        <taxon>Haliscomenobacteraceae</taxon>
        <taxon>Phaeodactylibacter</taxon>
    </lineage>
</organism>
<name>A0A5C6RG86_9BACT</name>
<comment type="caution">
    <text evidence="1">The sequence shown here is derived from an EMBL/GenBank/DDBJ whole genome shotgun (WGS) entry which is preliminary data.</text>
</comment>